<evidence type="ECO:0000313" key="6">
    <source>
        <dbReference type="EMBL" id="TWE13235.1"/>
    </source>
</evidence>
<evidence type="ECO:0000259" key="5">
    <source>
        <dbReference type="Pfam" id="PF01168"/>
    </source>
</evidence>
<dbReference type="Pfam" id="PF01168">
    <property type="entry name" value="Ala_racemase_N"/>
    <property type="match status" value="1"/>
</dbReference>
<dbReference type="AlphaFoldDB" id="A0A561EC93"/>
<dbReference type="InterPro" id="IPR011078">
    <property type="entry name" value="PyrdxlP_homeostasis"/>
</dbReference>
<feature type="domain" description="Alanine racemase N-terminal" evidence="5">
    <location>
        <begin position="37"/>
        <end position="236"/>
    </location>
</feature>
<proteinExistence type="inferred from homology"/>
<comment type="similarity">
    <text evidence="2 4">Belongs to the pyridoxal phosphate-binding protein YggS/PROSC family.</text>
</comment>
<comment type="function">
    <text evidence="2">Pyridoxal 5'-phosphate (PLP)-binding protein, which is involved in PLP homeostasis.</text>
</comment>
<keyword evidence="1 2" id="KW-0663">Pyridoxal phosphate</keyword>
<dbReference type="PIRSF" id="PIRSF004848">
    <property type="entry name" value="YBL036c_PLPDEIII"/>
    <property type="match status" value="1"/>
</dbReference>
<dbReference type="PANTHER" id="PTHR10146">
    <property type="entry name" value="PROLINE SYNTHETASE CO-TRANSCRIBED BACTERIAL HOMOLOG PROTEIN"/>
    <property type="match status" value="1"/>
</dbReference>
<gene>
    <name evidence="6" type="ORF">BKA23_2064</name>
</gene>
<dbReference type="RefSeq" id="WP_145227666.1">
    <property type="nucleotide sequence ID" value="NZ_VIVQ01000001.1"/>
</dbReference>
<organism evidence="6 7">
    <name type="scientific">Rudaeicoccus suwonensis</name>
    <dbReference type="NCBI Taxonomy" id="657409"/>
    <lineage>
        <taxon>Bacteria</taxon>
        <taxon>Bacillati</taxon>
        <taxon>Actinomycetota</taxon>
        <taxon>Actinomycetes</taxon>
        <taxon>Micrococcales</taxon>
        <taxon>Dermacoccaceae</taxon>
        <taxon>Rudaeicoccus</taxon>
    </lineage>
</organism>
<dbReference type="GO" id="GO:0030170">
    <property type="term" value="F:pyridoxal phosphate binding"/>
    <property type="evidence" value="ECO:0007669"/>
    <property type="project" value="UniProtKB-UniRule"/>
</dbReference>
<dbReference type="Proteomes" id="UP000318297">
    <property type="component" value="Unassembled WGS sequence"/>
</dbReference>
<evidence type="ECO:0000256" key="1">
    <source>
        <dbReference type="ARBA" id="ARBA00022898"/>
    </source>
</evidence>
<dbReference type="CDD" id="cd00635">
    <property type="entry name" value="PLPDE_III_YBL036c_like"/>
    <property type="match status" value="1"/>
</dbReference>
<evidence type="ECO:0000256" key="2">
    <source>
        <dbReference type="HAMAP-Rule" id="MF_02087"/>
    </source>
</evidence>
<dbReference type="HAMAP" id="MF_02087">
    <property type="entry name" value="PLP_homeostasis"/>
    <property type="match status" value="1"/>
</dbReference>
<evidence type="ECO:0000256" key="3">
    <source>
        <dbReference type="PIRSR" id="PIRSR004848-1"/>
    </source>
</evidence>
<evidence type="ECO:0000256" key="4">
    <source>
        <dbReference type="RuleBase" id="RU004514"/>
    </source>
</evidence>
<reference evidence="6 7" key="1">
    <citation type="submission" date="2019-06" db="EMBL/GenBank/DDBJ databases">
        <title>Sequencing the genomes of 1000 actinobacteria strains.</title>
        <authorList>
            <person name="Klenk H.-P."/>
        </authorList>
    </citation>
    <scope>NUCLEOTIDE SEQUENCE [LARGE SCALE GENOMIC DNA]</scope>
    <source>
        <strain evidence="6 7">DSM 19560</strain>
    </source>
</reference>
<dbReference type="InterPro" id="IPR001608">
    <property type="entry name" value="Ala_racemase_N"/>
</dbReference>
<dbReference type="SUPFAM" id="SSF51419">
    <property type="entry name" value="PLP-binding barrel"/>
    <property type="match status" value="1"/>
</dbReference>
<dbReference type="PANTHER" id="PTHR10146:SF14">
    <property type="entry name" value="PYRIDOXAL PHOSPHATE HOMEOSTASIS PROTEIN"/>
    <property type="match status" value="1"/>
</dbReference>
<dbReference type="InterPro" id="IPR029066">
    <property type="entry name" value="PLP-binding_barrel"/>
</dbReference>
<keyword evidence="7" id="KW-1185">Reference proteome</keyword>
<dbReference type="Gene3D" id="3.20.20.10">
    <property type="entry name" value="Alanine racemase"/>
    <property type="match status" value="1"/>
</dbReference>
<comment type="caution">
    <text evidence="6">The sequence shown here is derived from an EMBL/GenBank/DDBJ whole genome shotgun (WGS) entry which is preliminary data.</text>
</comment>
<dbReference type="EMBL" id="VIVQ01000001">
    <property type="protein sequence ID" value="TWE13235.1"/>
    <property type="molecule type" value="Genomic_DNA"/>
</dbReference>
<name>A0A561EC93_9MICO</name>
<dbReference type="OrthoDB" id="9804072at2"/>
<accession>A0A561EC93</accession>
<sequence length="239" mass="25544">MTDETDPSRVEALRSALARVQERIAVACRDAGRDRSSVHLIVVTKYFPAADVCRLADLGVTDIGENRDQEAAAKMADLPEQVRRRLTVHFIGQLQSNKARHVPTYADVVQSVDRSKIAGALDRAAGEHDRRLEVLMQVDLSGAQGRGGVSVDAAPQLADAIAELSHLRLRGVMAVAPLGEDPAAHFERLATLAHDIRAQHPEAGWISAGMSGDLEAAIHAGATHLRVGSAILGSRPAAR</sequence>
<evidence type="ECO:0000313" key="7">
    <source>
        <dbReference type="Proteomes" id="UP000318297"/>
    </source>
</evidence>
<comment type="cofactor">
    <cofactor evidence="3">
        <name>pyridoxal 5'-phosphate</name>
        <dbReference type="ChEBI" id="CHEBI:597326"/>
    </cofactor>
</comment>
<dbReference type="NCBIfam" id="TIGR00044">
    <property type="entry name" value="YggS family pyridoxal phosphate-dependent enzyme"/>
    <property type="match status" value="1"/>
</dbReference>
<protein>
    <recommendedName>
        <fullName evidence="2">Pyridoxal phosphate homeostasis protein</fullName>
        <shortName evidence="2">PLP homeostasis protein</shortName>
    </recommendedName>
</protein>
<feature type="modified residue" description="N6-(pyridoxal phosphate)lysine" evidence="2 3">
    <location>
        <position position="45"/>
    </location>
</feature>